<dbReference type="Proteomes" id="UP000030130">
    <property type="component" value="Unassembled WGS sequence"/>
</dbReference>
<gene>
    <name evidence="4" type="ORF">HR08_07980</name>
    <name evidence="5" type="ORF">HR15_02140</name>
</gene>
<dbReference type="InterPro" id="IPR003488">
    <property type="entry name" value="DprA"/>
</dbReference>
<evidence type="ECO:0000313" key="7">
    <source>
        <dbReference type="Proteomes" id="UP000030146"/>
    </source>
</evidence>
<reference evidence="5 7" key="2">
    <citation type="submission" date="2014-08" db="EMBL/GenBank/DDBJ databases">
        <title>Porphyromonas gulae strain:COT-052_OH3439 Genome sequencing.</title>
        <authorList>
            <person name="Wallis C."/>
            <person name="Deusch O."/>
            <person name="O'Flynn C."/>
            <person name="Davis I."/>
            <person name="Jospin G."/>
            <person name="Darling A.E."/>
            <person name="Coil D.A."/>
            <person name="Alexiev A."/>
            <person name="Horsfall A."/>
            <person name="Kirkwood N."/>
            <person name="Harris S."/>
            <person name="Eisen J.A."/>
        </authorList>
    </citation>
    <scope>NUCLEOTIDE SEQUENCE [LARGE SCALE GENOMIC DNA]</scope>
    <source>
        <strain evidence="7">COT-052 OH3439</strain>
        <strain evidence="5">COT-052_OH3439</strain>
    </source>
</reference>
<dbReference type="SUPFAM" id="SSF102405">
    <property type="entry name" value="MCP/YpsA-like"/>
    <property type="match status" value="1"/>
</dbReference>
<proteinExistence type="inferred from homology"/>
<comment type="caution">
    <text evidence="4">The sequence shown here is derived from an EMBL/GenBank/DDBJ whole genome shotgun (WGS) entry which is preliminary data.</text>
</comment>
<evidence type="ECO:0000256" key="1">
    <source>
        <dbReference type="ARBA" id="ARBA00006525"/>
    </source>
</evidence>
<keyword evidence="7" id="KW-1185">Reference proteome</keyword>
<evidence type="ECO:0000259" key="2">
    <source>
        <dbReference type="Pfam" id="PF02481"/>
    </source>
</evidence>
<sequence length="374" mass="40568">MDDRRPHLTEEQLLFRIALTHIKGVGSVLARQLLSVMGSPEAIFSDRKELAQRLPRASHRLLDAIFSPSVMEEARRKLDQALKAGLDMYFITDDNYPYRLKECVDAPILLYSKGNVDLSPRRVLSIVGTRNITAYGRTATERIVSELAEAVPDLLIVSGLAYGVDVAAHKAALDSGLPTVGVLAHGLDRIYPSSHRSIATEMLRHGGMLTDYPMGTEPERFNFVGRNRIVAGLSDATLVIESAEKGGSLITAGLAFGYNREVLALPGRATDSRSAGCNALIRDQKAALVSSAQDVLTLLDWSSTIDAKPQTLNFRPDSWPDTPVAECLLRAGTASVDELTRATGLPINDVSAQLFDLELDGLVQSQPGGMYSVI</sequence>
<evidence type="ECO:0000313" key="6">
    <source>
        <dbReference type="Proteomes" id="UP000030130"/>
    </source>
</evidence>
<dbReference type="NCBIfam" id="TIGR00732">
    <property type="entry name" value="dprA"/>
    <property type="match status" value="1"/>
</dbReference>
<evidence type="ECO:0000259" key="3">
    <source>
        <dbReference type="Pfam" id="PF17782"/>
    </source>
</evidence>
<dbReference type="Gene3D" id="1.10.10.10">
    <property type="entry name" value="Winged helix-like DNA-binding domain superfamily/Winged helix DNA-binding domain"/>
    <property type="match status" value="1"/>
</dbReference>
<dbReference type="PANTHER" id="PTHR43022">
    <property type="entry name" value="PROTEIN SMF"/>
    <property type="match status" value="1"/>
</dbReference>
<dbReference type="STRING" id="111105.HR09_09655"/>
<protein>
    <submittedName>
        <fullName evidence="4">DNA processing protein DprA</fullName>
    </submittedName>
</protein>
<dbReference type="InterPro" id="IPR057666">
    <property type="entry name" value="DrpA_SLOG"/>
</dbReference>
<dbReference type="Proteomes" id="UP000030146">
    <property type="component" value="Unassembled WGS sequence"/>
</dbReference>
<feature type="domain" description="DprA winged helix" evidence="3">
    <location>
        <begin position="328"/>
        <end position="369"/>
    </location>
</feature>
<dbReference type="RefSeq" id="WP_039421647.1">
    <property type="nucleotide sequence ID" value="NZ_CALUCC010000010.1"/>
</dbReference>
<dbReference type="PATRIC" id="fig|111105.18.peg.1119"/>
<dbReference type="PANTHER" id="PTHR43022:SF1">
    <property type="entry name" value="PROTEIN SMF"/>
    <property type="match status" value="1"/>
</dbReference>
<dbReference type="AlphaFoldDB" id="A0A0A2FQI9"/>
<dbReference type="InterPro" id="IPR041614">
    <property type="entry name" value="DprA_WH"/>
</dbReference>
<dbReference type="EMBL" id="JRAI01000064">
    <property type="protein sequence ID" value="KGN84833.1"/>
    <property type="molecule type" value="Genomic_DNA"/>
</dbReference>
<dbReference type="EMBL" id="JRAK01000037">
    <property type="protein sequence ID" value="KGN92628.1"/>
    <property type="molecule type" value="Genomic_DNA"/>
</dbReference>
<accession>A0A0A2FQI9</accession>
<dbReference type="GO" id="GO:0009294">
    <property type="term" value="P:DNA-mediated transformation"/>
    <property type="evidence" value="ECO:0007669"/>
    <property type="project" value="InterPro"/>
</dbReference>
<dbReference type="eggNOG" id="COG0758">
    <property type="taxonomic scope" value="Bacteria"/>
</dbReference>
<feature type="domain" description="Smf/DprA SLOG" evidence="2">
    <location>
        <begin position="88"/>
        <end position="298"/>
    </location>
</feature>
<comment type="similarity">
    <text evidence="1">Belongs to the DprA/Smf family.</text>
</comment>
<dbReference type="InterPro" id="IPR036388">
    <property type="entry name" value="WH-like_DNA-bd_sf"/>
</dbReference>
<name>A0A0A2FQI9_9PORP</name>
<dbReference type="Pfam" id="PF02481">
    <property type="entry name" value="DNA_processg_A"/>
    <property type="match status" value="1"/>
</dbReference>
<dbReference type="Gene3D" id="3.40.50.450">
    <property type="match status" value="1"/>
</dbReference>
<organism evidence="4 6">
    <name type="scientific">Porphyromonas gulae</name>
    <dbReference type="NCBI Taxonomy" id="111105"/>
    <lineage>
        <taxon>Bacteria</taxon>
        <taxon>Pseudomonadati</taxon>
        <taxon>Bacteroidota</taxon>
        <taxon>Bacteroidia</taxon>
        <taxon>Bacteroidales</taxon>
        <taxon>Porphyromonadaceae</taxon>
        <taxon>Porphyromonas</taxon>
    </lineage>
</organism>
<evidence type="ECO:0000313" key="4">
    <source>
        <dbReference type="EMBL" id="KGN84833.1"/>
    </source>
</evidence>
<dbReference type="Pfam" id="PF17782">
    <property type="entry name" value="WHD_DprA"/>
    <property type="match status" value="1"/>
</dbReference>
<evidence type="ECO:0000313" key="5">
    <source>
        <dbReference type="EMBL" id="KGN92628.1"/>
    </source>
</evidence>
<reference evidence="4 6" key="1">
    <citation type="submission" date="2014-08" db="EMBL/GenBank/DDBJ databases">
        <title>Porphyromonas gulae strain:COT-052_OH1451 Genome sequencing.</title>
        <authorList>
            <person name="Wallis C."/>
            <person name="Deusch O."/>
            <person name="O'Flynn C."/>
            <person name="Davis I."/>
            <person name="Jospin G."/>
            <person name="Darling A.E."/>
            <person name="Coil D.A."/>
            <person name="Alexiev A."/>
            <person name="Horsfall A."/>
            <person name="Kirkwood N."/>
            <person name="Harris S."/>
            <person name="Eisen J.A."/>
        </authorList>
    </citation>
    <scope>NUCLEOTIDE SEQUENCE [LARGE SCALE GENOMIC DNA]</scope>
    <source>
        <strain evidence="6">COT-052 OH1451</strain>
        <strain evidence="4">COT-052_OH1451</strain>
    </source>
</reference>
<dbReference type="OrthoDB" id="9785707at2"/>